<dbReference type="Gene3D" id="3.80.10.10">
    <property type="entry name" value="Ribonuclease Inhibitor"/>
    <property type="match status" value="1"/>
</dbReference>
<reference evidence="2 3" key="1">
    <citation type="submission" date="2022-05" db="EMBL/GenBank/DDBJ databases">
        <authorList>
            <consortium name="Genoscope - CEA"/>
            <person name="William W."/>
        </authorList>
    </citation>
    <scope>NUCLEOTIDE SEQUENCE [LARGE SCALE GENOMIC DNA]</scope>
</reference>
<comment type="caution">
    <text evidence="2">The sequence shown here is derived from an EMBL/GenBank/DDBJ whole genome shotgun (WGS) entry which is preliminary data.</text>
</comment>
<feature type="non-terminal residue" evidence="2">
    <location>
        <position position="1"/>
    </location>
</feature>
<keyword evidence="3" id="KW-1185">Reference proteome</keyword>
<evidence type="ECO:0000313" key="3">
    <source>
        <dbReference type="Proteomes" id="UP001159405"/>
    </source>
</evidence>
<keyword evidence="1" id="KW-1133">Transmembrane helix</keyword>
<accession>A0ABN8N4W7</accession>
<sequence>FPPGCKLYQNKKLLQCRNAQLYERPGLDERWDVEIVDLSGNNISRFQFGNGYKNVKSIHLERNNITTVAENEILQLQHLLFLANRTDPRQVCEVIEEEVRGSGSTIGYRQMTPRLPEDKLLRQTTTASTPREKNSAELTAEAELRNAEQTSIEKGRVAEIIGVTLGFAVVIVVMSVAFIIM</sequence>
<organism evidence="2 3">
    <name type="scientific">Porites lobata</name>
    <dbReference type="NCBI Taxonomy" id="104759"/>
    <lineage>
        <taxon>Eukaryota</taxon>
        <taxon>Metazoa</taxon>
        <taxon>Cnidaria</taxon>
        <taxon>Anthozoa</taxon>
        <taxon>Hexacorallia</taxon>
        <taxon>Scleractinia</taxon>
        <taxon>Fungiina</taxon>
        <taxon>Poritidae</taxon>
        <taxon>Porites</taxon>
    </lineage>
</organism>
<keyword evidence="1" id="KW-0812">Transmembrane</keyword>
<dbReference type="InterPro" id="IPR032675">
    <property type="entry name" value="LRR_dom_sf"/>
</dbReference>
<name>A0ABN8N4W7_9CNID</name>
<proteinExistence type="predicted"/>
<dbReference type="EMBL" id="CALNXK010000008">
    <property type="protein sequence ID" value="CAH3040615.1"/>
    <property type="molecule type" value="Genomic_DNA"/>
</dbReference>
<protein>
    <submittedName>
        <fullName evidence="2">Uncharacterized protein</fullName>
    </submittedName>
</protein>
<evidence type="ECO:0000256" key="1">
    <source>
        <dbReference type="SAM" id="Phobius"/>
    </source>
</evidence>
<keyword evidence="1" id="KW-0472">Membrane</keyword>
<gene>
    <name evidence="2" type="ORF">PLOB_00045791</name>
</gene>
<feature type="transmembrane region" description="Helical" evidence="1">
    <location>
        <begin position="160"/>
        <end position="180"/>
    </location>
</feature>
<evidence type="ECO:0000313" key="2">
    <source>
        <dbReference type="EMBL" id="CAH3040615.1"/>
    </source>
</evidence>
<dbReference type="SUPFAM" id="SSF52058">
    <property type="entry name" value="L domain-like"/>
    <property type="match status" value="1"/>
</dbReference>
<dbReference type="Proteomes" id="UP001159405">
    <property type="component" value="Unassembled WGS sequence"/>
</dbReference>